<dbReference type="CDD" id="cd12913">
    <property type="entry name" value="PDC1_MCP_like"/>
    <property type="match status" value="1"/>
</dbReference>
<feature type="transmembrane region" description="Helical" evidence="5">
    <location>
        <begin position="292"/>
        <end position="315"/>
    </location>
</feature>
<comment type="subcellular location">
    <subcellularLocation>
        <location evidence="1">Membrane</location>
    </subcellularLocation>
</comment>
<dbReference type="InterPro" id="IPR004089">
    <property type="entry name" value="MCPsignal_dom"/>
</dbReference>
<dbReference type="SUPFAM" id="SSF58104">
    <property type="entry name" value="Methyl-accepting chemotaxis protein (MCP) signaling domain"/>
    <property type="match status" value="1"/>
</dbReference>
<comment type="caution">
    <text evidence="8">The sequence shown here is derived from an EMBL/GenBank/DDBJ whole genome shotgun (WGS) entry which is preliminary data.</text>
</comment>
<dbReference type="PANTHER" id="PTHR43531">
    <property type="entry name" value="PROTEIN ICFG"/>
    <property type="match status" value="1"/>
</dbReference>
<dbReference type="EMBL" id="AKWZ02000002">
    <property type="protein sequence ID" value="EPG75932.1"/>
    <property type="molecule type" value="Genomic_DNA"/>
</dbReference>
<protein>
    <submittedName>
        <fullName evidence="8">Methyl-accepting chemotaxis protein signaling domain protein</fullName>
    </submittedName>
</protein>
<keyword evidence="5" id="KW-1133">Transmembrane helix</keyword>
<dbReference type="PANTHER" id="PTHR43531:SF11">
    <property type="entry name" value="METHYL-ACCEPTING CHEMOTAXIS PROTEIN 3"/>
    <property type="match status" value="1"/>
</dbReference>
<evidence type="ECO:0000256" key="4">
    <source>
        <dbReference type="PROSITE-ProRule" id="PRU00284"/>
    </source>
</evidence>
<dbReference type="InterPro" id="IPR003660">
    <property type="entry name" value="HAMP_dom"/>
</dbReference>
<dbReference type="AlphaFoldDB" id="S3W735"/>
<dbReference type="Gene3D" id="3.30.450.20">
    <property type="entry name" value="PAS domain"/>
    <property type="match status" value="2"/>
</dbReference>
<keyword evidence="9" id="KW-1185">Reference proteome</keyword>
<evidence type="ECO:0000313" key="9">
    <source>
        <dbReference type="Proteomes" id="UP000014540"/>
    </source>
</evidence>
<keyword evidence="2" id="KW-0145">Chemotaxis</keyword>
<dbReference type="Proteomes" id="UP000014540">
    <property type="component" value="Unassembled WGS sequence"/>
</dbReference>
<name>S3W735_9LEPT</name>
<reference evidence="8" key="1">
    <citation type="submission" date="2013-04" db="EMBL/GenBank/DDBJ databases">
        <authorList>
            <person name="Harkins D.M."/>
            <person name="Durkin A.S."/>
            <person name="Selengut J.D."/>
            <person name="Sanka R."/>
            <person name="DePew J."/>
            <person name="Purushe J."/>
            <person name="Ahmed A."/>
            <person name="van der Linden H."/>
            <person name="Goris M.G.A."/>
            <person name="Hartskeerl R.A."/>
            <person name="Vinetz J.M."/>
            <person name="Sutton G.G."/>
            <person name="Nelson W.C."/>
            <person name="Fouts D.E."/>
        </authorList>
    </citation>
    <scope>NUCLEOTIDE SEQUENCE [LARGE SCALE GENOMIC DNA]</scope>
    <source>
        <strain evidence="8">BUT 6</strain>
    </source>
</reference>
<keyword evidence="5" id="KW-0812">Transmembrane</keyword>
<dbReference type="SMART" id="SM00283">
    <property type="entry name" value="MA"/>
    <property type="match status" value="1"/>
</dbReference>
<dbReference type="Pfam" id="PF22673">
    <property type="entry name" value="MCP-like_PDC_1"/>
    <property type="match status" value="1"/>
</dbReference>
<feature type="domain" description="HAMP" evidence="7">
    <location>
        <begin position="317"/>
        <end position="369"/>
    </location>
</feature>
<proteinExistence type="inferred from homology"/>
<evidence type="ECO:0000259" key="6">
    <source>
        <dbReference type="PROSITE" id="PS50111"/>
    </source>
</evidence>
<dbReference type="PROSITE" id="PS50885">
    <property type="entry name" value="HAMP"/>
    <property type="match status" value="1"/>
</dbReference>
<dbReference type="GO" id="GO:0005886">
    <property type="term" value="C:plasma membrane"/>
    <property type="evidence" value="ECO:0007669"/>
    <property type="project" value="TreeGrafter"/>
</dbReference>
<organism evidence="8 9">
    <name type="scientific">Leptospira fainei serovar Hurstbridge str. BUT 6</name>
    <dbReference type="NCBI Taxonomy" id="1193011"/>
    <lineage>
        <taxon>Bacteria</taxon>
        <taxon>Pseudomonadati</taxon>
        <taxon>Spirochaetota</taxon>
        <taxon>Spirochaetia</taxon>
        <taxon>Leptospirales</taxon>
        <taxon>Leptospiraceae</taxon>
        <taxon>Leptospira</taxon>
    </lineage>
</organism>
<dbReference type="PROSITE" id="PS50111">
    <property type="entry name" value="CHEMOTAXIS_TRANSDUC_2"/>
    <property type="match status" value="1"/>
</dbReference>
<accession>S3W735</accession>
<sequence>MFIGFSFLTLINSILSFRNLRAEINAASTVTAERWTYEVKDYLDLAMGMTRGFRMLLIFSNPQRSEVVDTMREILKRNPQWFGMWTVYEPDAFDGKDGQFKNSAGHDSSGRFVSYIHRKIDKDELVLDATVGYDDSNTEFYQVPKKTLEPLVTDPYYYKVDGKDILMISLAVPISHGNNFWGVLGMDITSEQLQKVMGPIKPFRDSGFIALISPNGVFAANGQDPSLVGKKIQDSKELELVLEKGQGKEKFFYSSDGFTHYFFPFKIGKGKTSWIMQVSIPDKVFYNELTEVLLQSIISSLSIVLIIIVVLNLIFQRLISSGLLKAIGFSEEIAKGNLIVRSDYKRPDEIGSLLSSMSSMRDHLLSVVKEIGSSTSELTATADNMSKSSRNFSEVAQTQAAAAEECSSAVEELSASAMNVGKSIQKAVSSMKEIDGNVVHLREQIASINGEMQGLVGVAVASKEEAVTGETAMMMSTNAMGEIGDSASRISEILSIITEISEKTNLLALNAAIEAARAGEAGKGFAVVAEEIGKLASQTSSSVQEIGGLVDSTNDAVMNGNKKVSEASQVLKRLRDRVEEFDKSAKSVLSSVKTQEDNTQEIAENATTLIDFSLQIEEAVAEQRRTTEEITKTIINISEGTQEIARGADDLTSFSGEMHKQANQLSRHIGKFRTD</sequence>
<dbReference type="InterPro" id="IPR051310">
    <property type="entry name" value="MCP_chemotaxis"/>
</dbReference>
<dbReference type="Gene3D" id="1.10.287.950">
    <property type="entry name" value="Methyl-accepting chemotaxis protein"/>
    <property type="match status" value="2"/>
</dbReference>
<dbReference type="GO" id="GO:0004888">
    <property type="term" value="F:transmembrane signaling receptor activity"/>
    <property type="evidence" value="ECO:0007669"/>
    <property type="project" value="TreeGrafter"/>
</dbReference>
<evidence type="ECO:0000256" key="3">
    <source>
        <dbReference type="ARBA" id="ARBA00029447"/>
    </source>
</evidence>
<gene>
    <name evidence="8" type="ORF">LEP1GSC058_0661</name>
</gene>
<keyword evidence="5" id="KW-0472">Membrane</keyword>
<dbReference type="Pfam" id="PF00015">
    <property type="entry name" value="MCPsignal"/>
    <property type="match status" value="1"/>
</dbReference>
<dbReference type="STRING" id="1193011.LEP1GSC058_0661"/>
<evidence type="ECO:0000256" key="5">
    <source>
        <dbReference type="SAM" id="Phobius"/>
    </source>
</evidence>
<feature type="domain" description="Methyl-accepting transducer" evidence="6">
    <location>
        <begin position="374"/>
        <end position="638"/>
    </location>
</feature>
<dbReference type="GO" id="GO:0006935">
    <property type="term" value="P:chemotaxis"/>
    <property type="evidence" value="ECO:0007669"/>
    <property type="project" value="UniProtKB-KW"/>
</dbReference>
<evidence type="ECO:0000313" key="8">
    <source>
        <dbReference type="EMBL" id="EPG75932.1"/>
    </source>
</evidence>
<evidence type="ECO:0000256" key="2">
    <source>
        <dbReference type="ARBA" id="ARBA00022500"/>
    </source>
</evidence>
<dbReference type="GO" id="GO:0007165">
    <property type="term" value="P:signal transduction"/>
    <property type="evidence" value="ECO:0007669"/>
    <property type="project" value="UniProtKB-KW"/>
</dbReference>
<dbReference type="FunFam" id="1.10.287.950:FF:000001">
    <property type="entry name" value="Methyl-accepting chemotaxis sensory transducer"/>
    <property type="match status" value="1"/>
</dbReference>
<evidence type="ECO:0000259" key="7">
    <source>
        <dbReference type="PROSITE" id="PS50885"/>
    </source>
</evidence>
<keyword evidence="4" id="KW-0807">Transducer</keyword>
<evidence type="ECO:0000256" key="1">
    <source>
        <dbReference type="ARBA" id="ARBA00004370"/>
    </source>
</evidence>
<comment type="similarity">
    <text evidence="3">Belongs to the methyl-accepting chemotaxis (MCP) protein family.</text>
</comment>